<dbReference type="EMBL" id="DQIR01070666">
    <property type="protein sequence ID" value="HDA26142.1"/>
    <property type="molecule type" value="Transcribed_RNA"/>
</dbReference>
<organism evidence="1">
    <name type="scientific">Sus scrofa</name>
    <name type="common">Pig</name>
    <dbReference type="NCBI Taxonomy" id="9823"/>
    <lineage>
        <taxon>Eukaryota</taxon>
        <taxon>Metazoa</taxon>
        <taxon>Chordata</taxon>
        <taxon>Craniata</taxon>
        <taxon>Vertebrata</taxon>
        <taxon>Euteleostomi</taxon>
        <taxon>Mammalia</taxon>
        <taxon>Eutheria</taxon>
        <taxon>Laurasiatheria</taxon>
        <taxon>Artiodactyla</taxon>
        <taxon>Suina</taxon>
        <taxon>Suidae</taxon>
        <taxon>Sus</taxon>
    </lineage>
</organism>
<reference evidence="1" key="1">
    <citation type="journal article" date="2019" name="PeerJ">
        <title>Genes of the pig, Sus scrofa, reconstructed with EvidentialGene.</title>
        <authorList>
            <person name="Gilbert D.G."/>
        </authorList>
    </citation>
    <scope>NUCLEOTIDE SEQUENCE</scope>
</reference>
<dbReference type="EMBL" id="DQIR01076443">
    <property type="protein sequence ID" value="HDA31919.1"/>
    <property type="molecule type" value="Transcribed_RNA"/>
</dbReference>
<evidence type="ECO:0000313" key="1">
    <source>
        <dbReference type="EMBL" id="HDA31919.1"/>
    </source>
</evidence>
<dbReference type="AlphaFoldDB" id="A0A480I5R8"/>
<accession>A0A480I5R8</accession>
<protein>
    <submittedName>
        <fullName evidence="1">Uncharacterized protein C19orf60 homolog isoform X2</fullName>
    </submittedName>
</protein>
<proteinExistence type="predicted"/>
<sequence>MPVPARARAHPRPHQLLSFRASRVIRSLRNRGDSRLCRGLGGDHDCAALAPPGSRLHRCARRPLEARRLLDPACGRKNLSDPGEDWEAKTASFSVLTLSKHPPLPCFRPAPAFLTFLILKCTGSL</sequence>
<name>A0A480I5R8_PIG</name>